<sequence>MMQPLSLNDCLTTRHSIQRVCSAKLPLRLVNTHSGLQLEWAGIARVRLMESLPVCLNLEQAHRLLLGLQSSPWKAPPSYPKRRIWAEQAVDLPLAQMTLTDFQRAWFKAVRERYGKSTVSLLLRIRPRGATLLDLLRVRAHRMILSRRLSEAPVLAPLLAQDPGMWPSLDNWKLVKSRLMSMGLSAPAWRWLCHQSRAYVARFAWNELGHLAWVNLHSAVGRRIPVCWVDAQTGALRGFGGLQTWLRRNPEAFNTPQALNLLRALRLALERRNECPDRGLQREVEQEEFPLIADWLLANPVLARLGGQSITRDWTYDTLMARQSHWHLLERQIDSARVNVFWPEVLGMGELSDGVSYVELTSLNALLLEAKKMHHCVPSYIDRCMAGDVCLFHLHRKGGLAERATLELRRIGLGRWQVSQLKGPCNAAVGDALWAAARMLALKASRPGPYGLSMC</sequence>
<evidence type="ECO:0000313" key="2">
    <source>
        <dbReference type="Proteomes" id="UP001204142"/>
    </source>
</evidence>
<dbReference type="InterPro" id="IPR025586">
    <property type="entry name" value="PcfJ"/>
</dbReference>
<dbReference type="Pfam" id="PF14284">
    <property type="entry name" value="PcfJ"/>
    <property type="match status" value="1"/>
</dbReference>
<name>A0ABT1WEX8_9BURK</name>
<protein>
    <submittedName>
        <fullName evidence="1">PcfJ domain-containing protein</fullName>
    </submittedName>
</protein>
<keyword evidence="2" id="KW-1185">Reference proteome</keyword>
<gene>
    <name evidence="1" type="ORF">NQT62_06465</name>
</gene>
<reference evidence="1 2" key="1">
    <citation type="submission" date="2022-07" db="EMBL/GenBank/DDBJ databases">
        <authorList>
            <person name="Xamxidin M."/>
            <person name="Wu M."/>
        </authorList>
    </citation>
    <scope>NUCLEOTIDE SEQUENCE [LARGE SCALE GENOMIC DNA]</scope>
    <source>
        <strain evidence="1 2">NBRC 111650</strain>
    </source>
</reference>
<dbReference type="EMBL" id="JANIGO010000002">
    <property type="protein sequence ID" value="MCQ8896080.1"/>
    <property type="molecule type" value="Genomic_DNA"/>
</dbReference>
<organism evidence="1 2">
    <name type="scientific">Limnobacter humi</name>
    <dbReference type="NCBI Taxonomy" id="1778671"/>
    <lineage>
        <taxon>Bacteria</taxon>
        <taxon>Pseudomonadati</taxon>
        <taxon>Pseudomonadota</taxon>
        <taxon>Betaproteobacteria</taxon>
        <taxon>Burkholderiales</taxon>
        <taxon>Burkholderiaceae</taxon>
        <taxon>Limnobacter</taxon>
    </lineage>
</organism>
<accession>A0ABT1WEX8</accession>
<dbReference type="Proteomes" id="UP001204142">
    <property type="component" value="Unassembled WGS sequence"/>
</dbReference>
<proteinExistence type="predicted"/>
<evidence type="ECO:0000313" key="1">
    <source>
        <dbReference type="EMBL" id="MCQ8896080.1"/>
    </source>
</evidence>
<comment type="caution">
    <text evidence="1">The sequence shown here is derived from an EMBL/GenBank/DDBJ whole genome shotgun (WGS) entry which is preliminary data.</text>
</comment>
<dbReference type="RefSeq" id="WP_256763833.1">
    <property type="nucleotide sequence ID" value="NZ_JANIGO010000002.1"/>
</dbReference>